<feature type="coiled-coil region" evidence="4">
    <location>
        <begin position="383"/>
        <end position="417"/>
    </location>
</feature>
<dbReference type="GO" id="GO:0043161">
    <property type="term" value="P:proteasome-mediated ubiquitin-dependent protein catabolic process"/>
    <property type="evidence" value="ECO:0007669"/>
    <property type="project" value="TreeGrafter"/>
</dbReference>
<proteinExistence type="predicted"/>
<comment type="caution">
    <text evidence="6">The sequence shown here is derived from an EMBL/GenBank/DDBJ whole genome shotgun (WGS) entry which is preliminary data.</text>
</comment>
<dbReference type="InterPro" id="IPR049549">
    <property type="entry name" value="RPN7_PSMD6_C"/>
</dbReference>
<dbReference type="AlphaFoldDB" id="A0AAD5XTB6"/>
<dbReference type="Pfam" id="PF21154">
    <property type="entry name" value="RPN7_PSMD6_C"/>
    <property type="match status" value="1"/>
</dbReference>
<dbReference type="InterPro" id="IPR007526">
    <property type="entry name" value="SWIRM"/>
</dbReference>
<evidence type="ECO:0000256" key="1">
    <source>
        <dbReference type="ARBA" id="ARBA00022942"/>
    </source>
</evidence>
<evidence type="ECO:0000313" key="6">
    <source>
        <dbReference type="EMBL" id="KAJ3211107.1"/>
    </source>
</evidence>
<dbReference type="Pfam" id="PF04433">
    <property type="entry name" value="SWIRM"/>
    <property type="match status" value="1"/>
</dbReference>
<comment type="subunit">
    <text evidence="3">The 26S proteasome is composed of a core protease, known as the 20S proteasome, capped at one or both ends by the 19S regulatory complex (RC). The RC is composed of at least 18 different subunits in two subcomplexes, the base and the lid, which form the portions proximal and distal to the 20S proteolytic core, respectively. Component of the lid subcomplex of the 19S RC.</text>
</comment>
<comment type="function">
    <text evidence="2">Component of the 19S cap proteasome complex which acts as a regulatory subunit of the 26S proteasome, involved in the ATP-dependent degradation of ubiquitinated proteins.</text>
</comment>
<dbReference type="FunFam" id="1.25.40.570:FF:000005">
    <property type="entry name" value="26S proteasome regulatory subunit N7"/>
    <property type="match status" value="1"/>
</dbReference>
<dbReference type="Gene3D" id="1.25.40.570">
    <property type="match status" value="1"/>
</dbReference>
<dbReference type="InterPro" id="IPR019585">
    <property type="entry name" value="Rpn7/CSN1"/>
</dbReference>
<dbReference type="Pfam" id="PF10602">
    <property type="entry name" value="RPN7"/>
    <property type="match status" value="1"/>
</dbReference>
<evidence type="ECO:0000313" key="7">
    <source>
        <dbReference type="Proteomes" id="UP001211065"/>
    </source>
</evidence>
<evidence type="ECO:0000256" key="4">
    <source>
        <dbReference type="SAM" id="Coils"/>
    </source>
</evidence>
<dbReference type="Gene3D" id="1.10.10.10">
    <property type="entry name" value="Winged helix-like DNA-binding domain superfamily/Winged helix DNA-binding domain"/>
    <property type="match status" value="1"/>
</dbReference>
<keyword evidence="7" id="KW-1185">Reference proteome</keyword>
<dbReference type="SUPFAM" id="SSF46785">
    <property type="entry name" value="Winged helix' DNA-binding domain"/>
    <property type="match status" value="1"/>
</dbReference>
<reference evidence="6" key="1">
    <citation type="submission" date="2020-05" db="EMBL/GenBank/DDBJ databases">
        <title>Phylogenomic resolution of chytrid fungi.</title>
        <authorList>
            <person name="Stajich J.E."/>
            <person name="Amses K."/>
            <person name="Simmons R."/>
            <person name="Seto K."/>
            <person name="Myers J."/>
            <person name="Bonds A."/>
            <person name="Quandt C.A."/>
            <person name="Barry K."/>
            <person name="Liu P."/>
            <person name="Grigoriev I."/>
            <person name="Longcore J.E."/>
            <person name="James T.Y."/>
        </authorList>
    </citation>
    <scope>NUCLEOTIDE SEQUENCE</scope>
    <source>
        <strain evidence="6">JEL0476</strain>
    </source>
</reference>
<protein>
    <submittedName>
        <fullName evidence="6">26S proteasome non-ATPase regulatory subunit 6</fullName>
    </submittedName>
</protein>
<keyword evidence="4" id="KW-0175">Coiled coil</keyword>
<dbReference type="GO" id="GO:0010468">
    <property type="term" value="P:regulation of gene expression"/>
    <property type="evidence" value="ECO:0007669"/>
    <property type="project" value="UniProtKB-ARBA"/>
</dbReference>
<dbReference type="InterPro" id="IPR036390">
    <property type="entry name" value="WH_DNA-bd_sf"/>
</dbReference>
<gene>
    <name evidence="6" type="primary">PSMD6</name>
    <name evidence="6" type="ORF">HK099_008095</name>
</gene>
<organism evidence="6 7">
    <name type="scientific">Clydaea vesicula</name>
    <dbReference type="NCBI Taxonomy" id="447962"/>
    <lineage>
        <taxon>Eukaryota</taxon>
        <taxon>Fungi</taxon>
        <taxon>Fungi incertae sedis</taxon>
        <taxon>Chytridiomycota</taxon>
        <taxon>Chytridiomycota incertae sedis</taxon>
        <taxon>Chytridiomycetes</taxon>
        <taxon>Lobulomycetales</taxon>
        <taxon>Lobulomycetaceae</taxon>
        <taxon>Clydaea</taxon>
    </lineage>
</organism>
<dbReference type="Proteomes" id="UP001211065">
    <property type="component" value="Unassembled WGS sequence"/>
</dbReference>
<dbReference type="PROSITE" id="PS50250">
    <property type="entry name" value="PCI"/>
    <property type="match status" value="1"/>
</dbReference>
<evidence type="ECO:0000256" key="2">
    <source>
        <dbReference type="ARBA" id="ARBA00093435"/>
    </source>
</evidence>
<dbReference type="InterPro" id="IPR009057">
    <property type="entry name" value="Homeodomain-like_sf"/>
</dbReference>
<dbReference type="GO" id="GO:0005838">
    <property type="term" value="C:proteasome regulatory particle"/>
    <property type="evidence" value="ECO:0007669"/>
    <property type="project" value="TreeGrafter"/>
</dbReference>
<sequence>MLEIDIESINGSFSPQLTSASLSQSSCFVSDQEDHSDTFSSQQHNNVQNSEFINHNENEIKHNGCQLVKKKRKCSNPLRSIDSQLTLEDKKKLKVFKLDVFTLKQKKYKNIFINNSCSLYSRKYSDLTNQKILFENNFINSQKASNLTFTANANSTYNDRTVKRPTKGKPFTLRNQGVASGRENFNPKTNLKGSPPLFTPKTPSIEKTLPEYLTKDPTLVNIVDMNIFKDTESAPALAWKGHPLLIETDSERFDELTPEELETCVTVRLLPAHYLYIKEILLRAAIKGPPFKKRDAQSWFRIDVNKINKLYDWFVSIGWIPSCPETWDSHIKSLLQRGKFLVLNGNAAQKKTALQKLNESIKADHMTPFYKLLCQQLNLTPDKEQIKSLQEKNDEALAKLEERLVDAETNLGETDISDALIAKAEYLAKIGDKEKAEAAYRVAYEKTGPLGHRIDIVFSLVRIGFFFKDHDLINRNISKAKSLIEEGGDWDRRNRLKSYEGIYKIGNRDFKGGVNLLLDTLATFTSVELMEYKNFVKYAILSGALTLKRPDFKAKVIDAPEILEVIHEIPEYAEFANSLYVCNYSQFFKSLAIIEQHLKYDCYLSPHYQYFVREMRIIAYAQLLESYRSLTIESMANSFGVSEAFIDGDLSKFIAAGRLNAVIDKVGGIVETNRPDSKNAQYQNAIKQGDFLLNRIQKLSRVINV</sequence>
<dbReference type="Pfam" id="PF01399">
    <property type="entry name" value="PCI"/>
    <property type="match status" value="1"/>
</dbReference>
<name>A0AAD5XTB6_9FUNG</name>
<dbReference type="SUPFAM" id="SSF46689">
    <property type="entry name" value="Homeodomain-like"/>
    <property type="match status" value="1"/>
</dbReference>
<dbReference type="PANTHER" id="PTHR14145">
    <property type="entry name" value="26S PROTESOME SUBUNIT 6"/>
    <property type="match status" value="1"/>
</dbReference>
<accession>A0AAD5XTB6</accession>
<dbReference type="InterPro" id="IPR000717">
    <property type="entry name" value="PCI_dom"/>
</dbReference>
<dbReference type="FunFam" id="1.10.10.10:FF:000087">
    <property type="entry name" value="Transcriptional adapter 2"/>
    <property type="match status" value="1"/>
</dbReference>
<dbReference type="InterPro" id="IPR036388">
    <property type="entry name" value="WH-like_DNA-bd_sf"/>
</dbReference>
<dbReference type="InterPro" id="IPR045135">
    <property type="entry name" value="Rpn7_N"/>
</dbReference>
<feature type="domain" description="PCI" evidence="5">
    <location>
        <begin position="509"/>
        <end position="677"/>
    </location>
</feature>
<dbReference type="SMART" id="SM00088">
    <property type="entry name" value="PINT"/>
    <property type="match status" value="1"/>
</dbReference>
<evidence type="ECO:0000256" key="3">
    <source>
        <dbReference type="ARBA" id="ARBA00093502"/>
    </source>
</evidence>
<dbReference type="EMBL" id="JADGJW010000855">
    <property type="protein sequence ID" value="KAJ3211107.1"/>
    <property type="molecule type" value="Genomic_DNA"/>
</dbReference>
<evidence type="ECO:0000259" key="5">
    <source>
        <dbReference type="PROSITE" id="PS50250"/>
    </source>
</evidence>
<keyword evidence="1 6" id="KW-0647">Proteasome</keyword>
<dbReference type="PANTHER" id="PTHR14145:SF1">
    <property type="entry name" value="26S PROTEASOME NON-ATPASE REGULATORY SUBUNIT 6"/>
    <property type="match status" value="1"/>
</dbReference>